<evidence type="ECO:0000313" key="3">
    <source>
        <dbReference type="Proteomes" id="UP000183567"/>
    </source>
</evidence>
<dbReference type="Proteomes" id="UP000183567">
    <property type="component" value="Unassembled WGS sequence"/>
</dbReference>
<dbReference type="OrthoDB" id="424402at2759"/>
<feature type="region of interest" description="Disordered" evidence="1">
    <location>
        <begin position="110"/>
        <end position="129"/>
    </location>
</feature>
<proteinExistence type="predicted"/>
<name>A0A1J8R1U4_9AGAM</name>
<evidence type="ECO:0000256" key="1">
    <source>
        <dbReference type="SAM" id="MobiDB-lite"/>
    </source>
</evidence>
<keyword evidence="3" id="KW-1185">Reference proteome</keyword>
<protein>
    <submittedName>
        <fullName evidence="2">Uncharacterized protein</fullName>
    </submittedName>
</protein>
<reference evidence="2 3" key="1">
    <citation type="submission" date="2016-03" db="EMBL/GenBank/DDBJ databases">
        <title>Comparative genomics of the ectomycorrhizal sister species Rhizopogon vinicolor and Rhizopogon vesiculosus (Basidiomycota: Boletales) reveals a divergence of the mating type B locus.</title>
        <authorList>
            <person name="Mujic A.B."/>
            <person name="Kuo A."/>
            <person name="Tritt A."/>
            <person name="Lipzen A."/>
            <person name="Chen C."/>
            <person name="Johnson J."/>
            <person name="Sharma A."/>
            <person name="Barry K."/>
            <person name="Grigoriev I.V."/>
            <person name="Spatafora J.W."/>
        </authorList>
    </citation>
    <scope>NUCLEOTIDE SEQUENCE [LARGE SCALE GENOMIC DNA]</scope>
    <source>
        <strain evidence="2 3">AM-OR11-056</strain>
    </source>
</reference>
<dbReference type="AlphaFoldDB" id="A0A1J8R1U4"/>
<feature type="compositionally biased region" description="Basic residues" evidence="1">
    <location>
        <begin position="161"/>
        <end position="172"/>
    </location>
</feature>
<gene>
    <name evidence="2" type="ORF">AZE42_09961</name>
</gene>
<dbReference type="STRING" id="180088.A0A1J8R1U4"/>
<sequence length="179" mass="20190">MISSEDAVTTDAQAIGRVAPPSDSIRITRQGKIRHWVKHGLDFFENNPDKPLTLQTVAADVTQSTIPRLISVVEILKREYLKTLDVSSGQLTGLHQYNELQWEQRGEIPTEGEDRAANIPDEETSPKLSLAPSMKVTLCTKALAGMHEKKDVTYQIPQTRRLSKTAKARMKKREREKNK</sequence>
<feature type="region of interest" description="Disordered" evidence="1">
    <location>
        <begin position="155"/>
        <end position="179"/>
    </location>
</feature>
<accession>A0A1J8R1U4</accession>
<dbReference type="EMBL" id="LVVM01002918">
    <property type="protein sequence ID" value="OJA15714.1"/>
    <property type="molecule type" value="Genomic_DNA"/>
</dbReference>
<organism evidence="2 3">
    <name type="scientific">Rhizopogon vesiculosus</name>
    <dbReference type="NCBI Taxonomy" id="180088"/>
    <lineage>
        <taxon>Eukaryota</taxon>
        <taxon>Fungi</taxon>
        <taxon>Dikarya</taxon>
        <taxon>Basidiomycota</taxon>
        <taxon>Agaricomycotina</taxon>
        <taxon>Agaricomycetes</taxon>
        <taxon>Agaricomycetidae</taxon>
        <taxon>Boletales</taxon>
        <taxon>Suillineae</taxon>
        <taxon>Rhizopogonaceae</taxon>
        <taxon>Rhizopogon</taxon>
    </lineage>
</organism>
<comment type="caution">
    <text evidence="2">The sequence shown here is derived from an EMBL/GenBank/DDBJ whole genome shotgun (WGS) entry which is preliminary data.</text>
</comment>
<evidence type="ECO:0000313" key="2">
    <source>
        <dbReference type="EMBL" id="OJA15714.1"/>
    </source>
</evidence>